<reference evidence="10 11" key="1">
    <citation type="journal article" date="2019" name="Int. J. Syst. Evol. Microbiol.">
        <title>The Global Catalogue of Microorganisms (GCM) 10K type strain sequencing project: providing services to taxonomists for standard genome sequencing and annotation.</title>
        <authorList>
            <consortium name="The Broad Institute Genomics Platform"/>
            <consortium name="The Broad Institute Genome Sequencing Center for Infectious Disease"/>
            <person name="Wu L."/>
            <person name="Ma J."/>
        </authorList>
    </citation>
    <scope>NUCLEOTIDE SEQUENCE [LARGE SCALE GENOMIC DNA]</scope>
    <source>
        <strain evidence="10 11">DT72</strain>
    </source>
</reference>
<comment type="caution">
    <text evidence="10">The sequence shown here is derived from an EMBL/GenBank/DDBJ whole genome shotgun (WGS) entry which is preliminary data.</text>
</comment>
<keyword evidence="5" id="KW-0680">Restriction system</keyword>
<sequence length="438" mass="49992">MVAKLFEKRLPRDGDRILYPGIGTGPFALAVSQFCNEHDVPEPAGVGIELDPDRIETARDRLQDANVEIERREFLRELSNLGEFRYVVGNPPYVPIEGLDEEEKERYRAQFDVANGRFDLFALFFEQALGVLADDGRLVFVTPEKFEYTEATTPLRRLMTEYHVEEIEHLQEDAFDGHITFPTVTTIQNRSGDETRIVRRDGTEDTVVLPTDGGSWASTLRETRSETLESDVTLGEVTERISCGVATGADSVFVTDESEVPPQLDDWTYPTTSGRQLRINDGPYSNQVFICPYNEDGRLPPEDELGAFGDWAEMHRDRLEDRSCVEKGKQVWYGWHENPPLQDILQPKIVCKDVADEPAFWADREGSVVPRHSVYYLVPADHVDLKEMLDYLNSEPARAWIESHAQKAHNDFYRLQSKMLTDLPVPEEWGKSYQTTLV</sequence>
<dbReference type="PANTHER" id="PTHR33841">
    <property type="entry name" value="DNA METHYLTRANSFERASE YEEA-RELATED"/>
    <property type="match status" value="1"/>
</dbReference>
<evidence type="ECO:0000256" key="7">
    <source>
        <dbReference type="ARBA" id="ARBA00047942"/>
    </source>
</evidence>
<keyword evidence="2 10" id="KW-0489">Methyltransferase</keyword>
<dbReference type="InterPro" id="IPR011639">
    <property type="entry name" value="MethylTrfase_TaqI-like_dom"/>
</dbReference>
<protein>
    <recommendedName>
        <fullName evidence="1">site-specific DNA-methyltransferase (adenine-specific)</fullName>
        <ecNumber evidence="1">2.1.1.72</ecNumber>
    </recommendedName>
</protein>
<evidence type="ECO:0000256" key="3">
    <source>
        <dbReference type="ARBA" id="ARBA00022679"/>
    </source>
</evidence>
<name>A0ABD5WP68_9EURY</name>
<keyword evidence="4" id="KW-0949">S-adenosyl-L-methionine</keyword>
<organism evidence="10 11">
    <name type="scientific">Halorussus caseinilyticus</name>
    <dbReference type="NCBI Taxonomy" id="3034025"/>
    <lineage>
        <taxon>Archaea</taxon>
        <taxon>Methanobacteriati</taxon>
        <taxon>Methanobacteriota</taxon>
        <taxon>Stenosarchaea group</taxon>
        <taxon>Halobacteria</taxon>
        <taxon>Halobacteriales</taxon>
        <taxon>Haladaptataceae</taxon>
        <taxon>Halorussus</taxon>
    </lineage>
</organism>
<dbReference type="PROSITE" id="PS00092">
    <property type="entry name" value="N6_MTASE"/>
    <property type="match status" value="1"/>
</dbReference>
<feature type="domain" description="Type II methyltransferase M.TaqI-like" evidence="8">
    <location>
        <begin position="62"/>
        <end position="173"/>
    </location>
</feature>
<dbReference type="RefSeq" id="WP_382210298.1">
    <property type="nucleotide sequence ID" value="NZ_JBHSZH010000005.1"/>
</dbReference>
<keyword evidence="6" id="KW-0238">DNA-binding</keyword>
<evidence type="ECO:0000256" key="4">
    <source>
        <dbReference type="ARBA" id="ARBA00022691"/>
    </source>
</evidence>
<evidence type="ECO:0000313" key="10">
    <source>
        <dbReference type="EMBL" id="MFC7082264.1"/>
    </source>
</evidence>
<dbReference type="Proteomes" id="UP001596407">
    <property type="component" value="Unassembled WGS sequence"/>
</dbReference>
<dbReference type="Gene3D" id="3.40.50.150">
    <property type="entry name" value="Vaccinia Virus protein VP39"/>
    <property type="match status" value="1"/>
</dbReference>
<dbReference type="InterPro" id="IPR002052">
    <property type="entry name" value="DNA_methylase_N6_adenine_CS"/>
</dbReference>
<dbReference type="EC" id="2.1.1.72" evidence="1"/>
<evidence type="ECO:0000313" key="11">
    <source>
        <dbReference type="Proteomes" id="UP001596407"/>
    </source>
</evidence>
<dbReference type="GO" id="GO:0032259">
    <property type="term" value="P:methylation"/>
    <property type="evidence" value="ECO:0007669"/>
    <property type="project" value="UniProtKB-KW"/>
</dbReference>
<proteinExistence type="predicted"/>
<evidence type="ECO:0000256" key="2">
    <source>
        <dbReference type="ARBA" id="ARBA00022603"/>
    </source>
</evidence>
<dbReference type="EMBL" id="JBHSZH010000005">
    <property type="protein sequence ID" value="MFC7082264.1"/>
    <property type="molecule type" value="Genomic_DNA"/>
</dbReference>
<dbReference type="SUPFAM" id="SSF53335">
    <property type="entry name" value="S-adenosyl-L-methionine-dependent methyltransferases"/>
    <property type="match status" value="1"/>
</dbReference>
<dbReference type="AlphaFoldDB" id="A0ABD5WP68"/>
<dbReference type="PRINTS" id="PR00507">
    <property type="entry name" value="N12N6MTFRASE"/>
</dbReference>
<evidence type="ECO:0000256" key="1">
    <source>
        <dbReference type="ARBA" id="ARBA00011900"/>
    </source>
</evidence>
<keyword evidence="3" id="KW-0808">Transferase</keyword>
<feature type="domain" description="TaqI-like C-terminal specificity" evidence="9">
    <location>
        <begin position="330"/>
        <end position="425"/>
    </location>
</feature>
<comment type="catalytic activity">
    <reaction evidence="7">
        <text>a 2'-deoxyadenosine in DNA + S-adenosyl-L-methionine = an N(6)-methyl-2'-deoxyadenosine in DNA + S-adenosyl-L-homocysteine + H(+)</text>
        <dbReference type="Rhea" id="RHEA:15197"/>
        <dbReference type="Rhea" id="RHEA-COMP:12418"/>
        <dbReference type="Rhea" id="RHEA-COMP:12419"/>
        <dbReference type="ChEBI" id="CHEBI:15378"/>
        <dbReference type="ChEBI" id="CHEBI:57856"/>
        <dbReference type="ChEBI" id="CHEBI:59789"/>
        <dbReference type="ChEBI" id="CHEBI:90615"/>
        <dbReference type="ChEBI" id="CHEBI:90616"/>
        <dbReference type="EC" id="2.1.1.72"/>
    </reaction>
</comment>
<evidence type="ECO:0000256" key="5">
    <source>
        <dbReference type="ARBA" id="ARBA00022747"/>
    </source>
</evidence>
<dbReference type="Pfam" id="PF12950">
    <property type="entry name" value="TaqI_C"/>
    <property type="match status" value="1"/>
</dbReference>
<dbReference type="CDD" id="cd02440">
    <property type="entry name" value="AdoMet_MTases"/>
    <property type="match status" value="1"/>
</dbReference>
<evidence type="ECO:0000256" key="6">
    <source>
        <dbReference type="ARBA" id="ARBA00023125"/>
    </source>
</evidence>
<dbReference type="GO" id="GO:0009007">
    <property type="term" value="F:site-specific DNA-methyltransferase (adenine-specific) activity"/>
    <property type="evidence" value="ECO:0007669"/>
    <property type="project" value="UniProtKB-EC"/>
</dbReference>
<keyword evidence="11" id="KW-1185">Reference proteome</keyword>
<dbReference type="GO" id="GO:0003677">
    <property type="term" value="F:DNA binding"/>
    <property type="evidence" value="ECO:0007669"/>
    <property type="project" value="UniProtKB-KW"/>
</dbReference>
<accession>A0ABD5WP68</accession>
<evidence type="ECO:0000259" key="8">
    <source>
        <dbReference type="Pfam" id="PF07669"/>
    </source>
</evidence>
<dbReference type="InterPro" id="IPR025931">
    <property type="entry name" value="TaqI_C"/>
</dbReference>
<dbReference type="PANTHER" id="PTHR33841:SF1">
    <property type="entry name" value="DNA METHYLTRANSFERASE A"/>
    <property type="match status" value="1"/>
</dbReference>
<dbReference type="Pfam" id="PF07669">
    <property type="entry name" value="Eco57I"/>
    <property type="match status" value="1"/>
</dbReference>
<evidence type="ECO:0000259" key="9">
    <source>
        <dbReference type="Pfam" id="PF12950"/>
    </source>
</evidence>
<dbReference type="InterPro" id="IPR050953">
    <property type="entry name" value="N4_N6_ade-DNA_methylase"/>
</dbReference>
<gene>
    <name evidence="10" type="ORF">ACFQJ6_21440</name>
</gene>
<dbReference type="InterPro" id="IPR029063">
    <property type="entry name" value="SAM-dependent_MTases_sf"/>
</dbReference>
<dbReference type="GO" id="GO:0009307">
    <property type="term" value="P:DNA restriction-modification system"/>
    <property type="evidence" value="ECO:0007669"/>
    <property type="project" value="UniProtKB-KW"/>
</dbReference>